<dbReference type="PROSITE" id="PS51464">
    <property type="entry name" value="SIS"/>
    <property type="match status" value="1"/>
</dbReference>
<dbReference type="InterPro" id="IPR046348">
    <property type="entry name" value="SIS_dom_sf"/>
</dbReference>
<evidence type="ECO:0000313" key="4">
    <source>
        <dbReference type="Proteomes" id="UP000037210"/>
    </source>
</evidence>
<dbReference type="InterPro" id="IPR017552">
    <property type="entry name" value="PHI/rmpB"/>
</dbReference>
<name>A0A0M0BMY5_9ARCH</name>
<dbReference type="GO" id="GO:1901135">
    <property type="term" value="P:carbohydrate derivative metabolic process"/>
    <property type="evidence" value="ECO:0007669"/>
    <property type="project" value="InterPro"/>
</dbReference>
<dbReference type="AlphaFoldDB" id="A0A0M0BMY5"/>
<organism evidence="3 4">
    <name type="scientific">miscellaneous Crenarchaeota group-15 archaeon DG-45</name>
    <dbReference type="NCBI Taxonomy" id="1685127"/>
    <lineage>
        <taxon>Archaea</taxon>
        <taxon>Candidatus Bathyarchaeota</taxon>
        <taxon>MCG-15</taxon>
    </lineage>
</organism>
<dbReference type="EMBL" id="LFWZ01000051">
    <property type="protein sequence ID" value="KON29789.1"/>
    <property type="molecule type" value="Genomic_DNA"/>
</dbReference>
<dbReference type="PATRIC" id="fig|1685127.3.peg.1515"/>
<comment type="caution">
    <text evidence="3">The sequence shown here is derived from an EMBL/GenBank/DDBJ whole genome shotgun (WGS) entry which is preliminary data.</text>
</comment>
<dbReference type="NCBIfam" id="TIGR03127">
    <property type="entry name" value="RuMP_HxlB"/>
    <property type="match status" value="1"/>
</dbReference>
<dbReference type="PANTHER" id="PTHR43443:SF1">
    <property type="entry name" value="3-HEXULOSE-6-PHOSPHATE ISOMERASE"/>
    <property type="match status" value="1"/>
</dbReference>
<dbReference type="Gene3D" id="3.40.50.10490">
    <property type="entry name" value="Glucose-6-phosphate isomerase like protein, domain 1"/>
    <property type="match status" value="1"/>
</dbReference>
<dbReference type="SUPFAM" id="SSF53697">
    <property type="entry name" value="SIS domain"/>
    <property type="match status" value="1"/>
</dbReference>
<sequence>MRHLREAADEILRGISEAMEELDLSQVEGMLEALLRTRAGRSRVLVVGAGRSGLVGKAFAMRLMHLGFDVYVMGETITPSVGEGDLVLIISGSGSTALPVTVAGMAKRLGARVLAVTSHPDSPLGKAADHLVLIPGRERRAREEEYSSRQMLGEHEPLAPMGTLFEDACMVFLDSVIAELMARLGTSEEEMRRKHAAIE</sequence>
<reference evidence="3 4" key="1">
    <citation type="submission" date="2015-06" db="EMBL/GenBank/DDBJ databases">
        <title>New insights into the roles of widespread benthic archaea in carbon and nitrogen cycling.</title>
        <authorList>
            <person name="Lazar C.S."/>
            <person name="Baker B.J."/>
            <person name="Seitz K.W."/>
            <person name="Hyde A.S."/>
            <person name="Dick G.J."/>
            <person name="Hinrichs K.-U."/>
            <person name="Teske A.P."/>
        </authorList>
    </citation>
    <scope>NUCLEOTIDE SEQUENCE [LARGE SCALE GENOMIC DNA]</scope>
    <source>
        <strain evidence="3">DG-45</strain>
    </source>
</reference>
<dbReference type="GO" id="GO:0097367">
    <property type="term" value="F:carbohydrate derivative binding"/>
    <property type="evidence" value="ECO:0007669"/>
    <property type="project" value="InterPro"/>
</dbReference>
<dbReference type="GO" id="GO:0016853">
    <property type="term" value="F:isomerase activity"/>
    <property type="evidence" value="ECO:0007669"/>
    <property type="project" value="InterPro"/>
</dbReference>
<dbReference type="CDD" id="cd05005">
    <property type="entry name" value="SIS_PHI"/>
    <property type="match status" value="1"/>
</dbReference>
<evidence type="ECO:0000259" key="2">
    <source>
        <dbReference type="PROSITE" id="PS51464"/>
    </source>
</evidence>
<accession>A0A0M0BMY5</accession>
<protein>
    <recommendedName>
        <fullName evidence="2">SIS domain-containing protein</fullName>
    </recommendedName>
</protein>
<evidence type="ECO:0000313" key="3">
    <source>
        <dbReference type="EMBL" id="KON29789.1"/>
    </source>
</evidence>
<dbReference type="Proteomes" id="UP000037210">
    <property type="component" value="Unassembled WGS sequence"/>
</dbReference>
<gene>
    <name evidence="3" type="ORF">AC482_05585</name>
</gene>
<dbReference type="PANTHER" id="PTHR43443">
    <property type="entry name" value="3-HEXULOSE-6-PHOSPHATE ISOMERASE"/>
    <property type="match status" value="1"/>
</dbReference>
<proteinExistence type="inferred from homology"/>
<feature type="domain" description="SIS" evidence="2">
    <location>
        <begin position="30"/>
        <end position="186"/>
    </location>
</feature>
<comment type="similarity">
    <text evidence="1">Belongs to the SIS family. PHI subfamily.</text>
</comment>
<dbReference type="InterPro" id="IPR001347">
    <property type="entry name" value="SIS_dom"/>
</dbReference>
<evidence type="ECO:0000256" key="1">
    <source>
        <dbReference type="ARBA" id="ARBA00009235"/>
    </source>
</evidence>
<dbReference type="Pfam" id="PF01380">
    <property type="entry name" value="SIS"/>
    <property type="match status" value="1"/>
</dbReference>